<reference evidence="1" key="1">
    <citation type="submission" date="2022-07" db="EMBL/GenBank/DDBJ databases">
        <title>Marinobacter iranensis a new bacterium isolate from a hipersaline lake in Iran.</title>
        <authorList>
            <person name="Mohammad A.M.A."/>
            <person name="Cristina S.-P."/>
            <person name="Antonio V."/>
        </authorList>
    </citation>
    <scope>NUCLEOTIDE SEQUENCE</scope>
    <source>
        <strain evidence="1">71-i</strain>
    </source>
</reference>
<dbReference type="Proteomes" id="UP001143391">
    <property type="component" value="Unassembled WGS sequence"/>
</dbReference>
<sequence length="205" mass="21616">MCGGSDKPEQTEEEKELGRIAVERWNDYQTRFVPIENQFIEAVQTSDSDFESARGSANASVQQAFGDAEDNLTDTLTANGITPDSGRFRAAMDGIGEDRSLSLGTGLNETEMAVDNRGLKGLQSVVQMGQGQATDSISGMGTVAADATRDSIDRANRSFENRQAGLHLAGTVAGAGTQAMTGAPGLNTQGQTTPLYGNSAYVSRL</sequence>
<gene>
    <name evidence="1" type="ORF">NLU14_08530</name>
</gene>
<organism evidence="1 2">
    <name type="scientific">Marinobacter iranensis</name>
    <dbReference type="NCBI Taxonomy" id="2962607"/>
    <lineage>
        <taxon>Bacteria</taxon>
        <taxon>Pseudomonadati</taxon>
        <taxon>Pseudomonadota</taxon>
        <taxon>Gammaproteobacteria</taxon>
        <taxon>Pseudomonadales</taxon>
        <taxon>Marinobacteraceae</taxon>
        <taxon>Marinobacter</taxon>
    </lineage>
</organism>
<dbReference type="RefSeq" id="WP_275705805.1">
    <property type="nucleotide sequence ID" value="NZ_JANCMW010000004.1"/>
</dbReference>
<evidence type="ECO:0000313" key="1">
    <source>
        <dbReference type="EMBL" id="MDF0750274.1"/>
    </source>
</evidence>
<name>A0ABT5Y9N7_9GAMM</name>
<accession>A0ABT5Y9N7</accession>
<proteinExistence type="predicted"/>
<protein>
    <submittedName>
        <fullName evidence="1">Uncharacterized protein</fullName>
    </submittedName>
</protein>
<dbReference type="EMBL" id="JANCMW010000004">
    <property type="protein sequence ID" value="MDF0750274.1"/>
    <property type="molecule type" value="Genomic_DNA"/>
</dbReference>
<evidence type="ECO:0000313" key="2">
    <source>
        <dbReference type="Proteomes" id="UP001143391"/>
    </source>
</evidence>
<keyword evidence="2" id="KW-1185">Reference proteome</keyword>
<comment type="caution">
    <text evidence="1">The sequence shown here is derived from an EMBL/GenBank/DDBJ whole genome shotgun (WGS) entry which is preliminary data.</text>
</comment>